<evidence type="ECO:0000313" key="4">
    <source>
        <dbReference type="Proteomes" id="UP000662818"/>
    </source>
</evidence>
<dbReference type="EMBL" id="CP022295">
    <property type="protein sequence ID" value="QSR24799.1"/>
    <property type="molecule type" value="Genomic_DNA"/>
</dbReference>
<feature type="domain" description="Methyltransferase type 11" evidence="2">
    <location>
        <begin position="142"/>
        <end position="234"/>
    </location>
</feature>
<accession>A0ABX7PFR9</accession>
<sequence length="300" mass="32658">MYGPPPLAERIRQVEERLHVISALATALEDPISVLQLIVDTGDEAEAMSALQERYGFDAIQASAVTDMQFRRAIGRQRAGVIDERDHLSSQLTDLRQAVAQQQAVAAHYDARAATYDASGMHRDLAALVAEQATDLGDGLVVDVATGTGLVLRAIATRHPEARLVGVDLSPGMLAVARTALPQAQLVQADASALPVAGESVDLMTCVTALHLLAEPELAFDEWARVLRPGGRLVTATFSADTGGPARPDLPQGFARRHEEYRTPEQVRRAFRDHWFELESHTEHELQGDRLLVCVLRRVG</sequence>
<evidence type="ECO:0000256" key="1">
    <source>
        <dbReference type="ARBA" id="ARBA00000185"/>
    </source>
</evidence>
<name>A0ABX7PFR9_9ACTN</name>
<dbReference type="Proteomes" id="UP000662818">
    <property type="component" value="Chromosome"/>
</dbReference>
<evidence type="ECO:0000259" key="2">
    <source>
        <dbReference type="Pfam" id="PF08241"/>
    </source>
</evidence>
<reference evidence="3 4" key="1">
    <citation type="submission" date="2017-06" db="EMBL/GenBank/DDBJ databases">
        <title>Complete Genome Sequence of the Soil Carbazole-Degrading Bacterium Nocardioides aromaticivorans IC177.</title>
        <authorList>
            <person name="Vejarano F."/>
            <person name="Suzuki-Minakuchi C."/>
            <person name="Ohtsubo Y."/>
            <person name="Tsuda M."/>
            <person name="Okada K."/>
            <person name="Nojiri H."/>
        </authorList>
    </citation>
    <scope>NUCLEOTIDE SEQUENCE [LARGE SCALE GENOMIC DNA]</scope>
    <source>
        <strain evidence="3 4">IC177</strain>
    </source>
</reference>
<protein>
    <recommendedName>
        <fullName evidence="2">Methyltransferase type 11 domain-containing protein</fullName>
    </recommendedName>
</protein>
<dbReference type="SUPFAM" id="SSF56719">
    <property type="entry name" value="Type II DNA topoisomerase"/>
    <property type="match status" value="1"/>
</dbReference>
<dbReference type="PANTHER" id="PTHR43591">
    <property type="entry name" value="METHYLTRANSFERASE"/>
    <property type="match status" value="1"/>
</dbReference>
<proteinExistence type="predicted"/>
<dbReference type="Gene3D" id="1.10.268.10">
    <property type="entry name" value="Topoisomerase, domain 3"/>
    <property type="match status" value="1"/>
</dbReference>
<dbReference type="InterPro" id="IPR029063">
    <property type="entry name" value="SAM-dependent_MTases_sf"/>
</dbReference>
<dbReference type="PANTHER" id="PTHR43591:SF24">
    <property type="entry name" value="2-METHOXY-6-POLYPRENYL-1,4-BENZOQUINOL METHYLASE, MITOCHONDRIAL"/>
    <property type="match status" value="1"/>
</dbReference>
<comment type="catalytic activity">
    <reaction evidence="1">
        <text>ATP-dependent breakage, passage and rejoining of double-stranded DNA.</text>
        <dbReference type="EC" id="5.6.2.2"/>
    </reaction>
</comment>
<evidence type="ECO:0000313" key="3">
    <source>
        <dbReference type="EMBL" id="QSR24799.1"/>
    </source>
</evidence>
<dbReference type="CDD" id="cd02440">
    <property type="entry name" value="AdoMet_MTases"/>
    <property type="match status" value="1"/>
</dbReference>
<keyword evidence="4" id="KW-1185">Reference proteome</keyword>
<dbReference type="InterPro" id="IPR013216">
    <property type="entry name" value="Methyltransf_11"/>
</dbReference>
<dbReference type="Pfam" id="PF08241">
    <property type="entry name" value="Methyltransf_11"/>
    <property type="match status" value="1"/>
</dbReference>
<dbReference type="SUPFAM" id="SSF53335">
    <property type="entry name" value="S-adenosyl-L-methionine-dependent methyltransferases"/>
    <property type="match status" value="1"/>
</dbReference>
<dbReference type="InterPro" id="IPR013757">
    <property type="entry name" value="Topo_IIA_A_a_sf"/>
</dbReference>
<organism evidence="3 4">
    <name type="scientific">Nocardioides aromaticivorans</name>
    <dbReference type="NCBI Taxonomy" id="200618"/>
    <lineage>
        <taxon>Bacteria</taxon>
        <taxon>Bacillati</taxon>
        <taxon>Actinomycetota</taxon>
        <taxon>Actinomycetes</taxon>
        <taxon>Propionibacteriales</taxon>
        <taxon>Nocardioidaceae</taxon>
        <taxon>Nocardioides</taxon>
    </lineage>
</organism>
<gene>
    <name evidence="3" type="ORF">CFH99_04095</name>
</gene>
<dbReference type="Gene3D" id="3.40.50.150">
    <property type="entry name" value="Vaccinia Virus protein VP39"/>
    <property type="match status" value="1"/>
</dbReference>
<dbReference type="RefSeq" id="WP_207008718.1">
    <property type="nucleotide sequence ID" value="NZ_CP022295.1"/>
</dbReference>
<dbReference type="InterPro" id="IPR013760">
    <property type="entry name" value="Topo_IIA-like_dom_sf"/>
</dbReference>